<dbReference type="Proteomes" id="UP000223968">
    <property type="component" value="Unassembled WGS sequence"/>
</dbReference>
<dbReference type="PANTHER" id="PTHR35040:SF7">
    <property type="entry name" value="FIBRONECTIN TYPE-III DOMAIN-CONTAINING PROTEIN-RELATED"/>
    <property type="match status" value="1"/>
</dbReference>
<keyword evidence="2" id="KW-1185">Reference proteome</keyword>
<name>A0A2B7XLJ8_9EURO</name>
<organism evidence="1 2">
    <name type="scientific">Helicocarpus griseus UAMH5409</name>
    <dbReference type="NCBI Taxonomy" id="1447875"/>
    <lineage>
        <taxon>Eukaryota</taxon>
        <taxon>Fungi</taxon>
        <taxon>Dikarya</taxon>
        <taxon>Ascomycota</taxon>
        <taxon>Pezizomycotina</taxon>
        <taxon>Eurotiomycetes</taxon>
        <taxon>Eurotiomycetidae</taxon>
        <taxon>Onygenales</taxon>
        <taxon>Ajellomycetaceae</taxon>
        <taxon>Helicocarpus</taxon>
    </lineage>
</organism>
<proteinExistence type="predicted"/>
<reference evidence="1 2" key="1">
    <citation type="submission" date="2017-10" db="EMBL/GenBank/DDBJ databases">
        <title>Comparative genomics in systemic dimorphic fungi from Ajellomycetaceae.</title>
        <authorList>
            <person name="Munoz J.F."/>
            <person name="Mcewen J.G."/>
            <person name="Clay O.K."/>
            <person name="Cuomo C.A."/>
        </authorList>
    </citation>
    <scope>NUCLEOTIDE SEQUENCE [LARGE SCALE GENOMIC DNA]</scope>
    <source>
        <strain evidence="1 2">UAMH5409</strain>
    </source>
</reference>
<evidence type="ECO:0000313" key="1">
    <source>
        <dbReference type="EMBL" id="PGH09661.1"/>
    </source>
</evidence>
<gene>
    <name evidence="1" type="ORF">AJ79_05627</name>
</gene>
<dbReference type="EMBL" id="PDNB01000091">
    <property type="protein sequence ID" value="PGH09661.1"/>
    <property type="molecule type" value="Genomic_DNA"/>
</dbReference>
<dbReference type="PANTHER" id="PTHR35040">
    <property type="match status" value="1"/>
</dbReference>
<dbReference type="OrthoDB" id="5342184at2759"/>
<accession>A0A2B7XLJ8</accession>
<dbReference type="Pfam" id="PF12138">
    <property type="entry name" value="Spherulin4"/>
    <property type="match status" value="1"/>
</dbReference>
<dbReference type="InterPro" id="IPR021986">
    <property type="entry name" value="Spherulin4"/>
</dbReference>
<sequence>MPPILTFIIERQYDNMGPKATIFVPLYIYPEPGAWDPLYEAIEDYPNVDFTVIVNPGSGPGPDPLPDEQYMSEIPNLSGYANVRLLGYVATTYTDRDLDAALRDVNVYANWPSQSEDSALALNGIFFDETPREYAEDAVKYLEELSNYVRNLDGFRQDNVVVHNPGTVPDPRYNILADMTVLFEATYETFQQRKDEVFKNLTNHDRSTVCCVVHSVPEDVTGNSLRELVRDARTLANEVFITHLSERYYESFGSRWREFIQLMAEH</sequence>
<comment type="caution">
    <text evidence="1">The sequence shown here is derived from an EMBL/GenBank/DDBJ whole genome shotgun (WGS) entry which is preliminary data.</text>
</comment>
<evidence type="ECO:0008006" key="3">
    <source>
        <dbReference type="Google" id="ProtNLM"/>
    </source>
</evidence>
<dbReference type="AlphaFoldDB" id="A0A2B7XLJ8"/>
<evidence type="ECO:0000313" key="2">
    <source>
        <dbReference type="Proteomes" id="UP000223968"/>
    </source>
</evidence>
<protein>
    <recommendedName>
        <fullName evidence="3">Cell surface spherulin 4-like protein</fullName>
    </recommendedName>
</protein>